<dbReference type="PRINTS" id="PR00369">
    <property type="entry name" value="FLAVODOXIN"/>
</dbReference>
<dbReference type="InterPro" id="IPR008254">
    <property type="entry name" value="Flavodoxin/NO_synth"/>
</dbReference>
<evidence type="ECO:0000256" key="1">
    <source>
        <dbReference type="ARBA" id="ARBA00022630"/>
    </source>
</evidence>
<evidence type="ECO:0000259" key="2">
    <source>
        <dbReference type="PROSITE" id="PS50902"/>
    </source>
</evidence>
<dbReference type="InterPro" id="IPR029039">
    <property type="entry name" value="Flavoprotein-like_sf"/>
</dbReference>
<dbReference type="Gene3D" id="3.40.50.360">
    <property type="match status" value="1"/>
</dbReference>
<reference evidence="3 4" key="1">
    <citation type="submission" date="2015-07" db="EMBL/GenBank/DDBJ databases">
        <title>The genome of Pseudoloma neurophilia, a relevant intracellular parasite of the zebrafish.</title>
        <authorList>
            <person name="Ndikumana S."/>
            <person name="Pelin A."/>
            <person name="Sanders J."/>
            <person name="Corradi N."/>
        </authorList>
    </citation>
    <scope>NUCLEOTIDE SEQUENCE [LARGE SCALE GENOMIC DNA]</scope>
    <source>
        <strain evidence="3 4">MK1</strain>
    </source>
</reference>
<dbReference type="PANTHER" id="PTHR19384">
    <property type="entry name" value="NITRIC OXIDE SYNTHASE-RELATED"/>
    <property type="match status" value="1"/>
</dbReference>
<keyword evidence="1" id="KW-0285">Flavoprotein</keyword>
<dbReference type="Proteomes" id="UP000051530">
    <property type="component" value="Unassembled WGS sequence"/>
</dbReference>
<protein>
    <submittedName>
        <fullName evidence="3">NADPH cytochrome P450 reductase</fullName>
    </submittedName>
</protein>
<feature type="non-terminal residue" evidence="3">
    <location>
        <position position="183"/>
    </location>
</feature>
<feature type="non-terminal residue" evidence="3">
    <location>
        <position position="1"/>
    </location>
</feature>
<sequence length="183" mass="21157">IRNFHNKNKFSQNFKKYFKEGMKENTCLIVPIVYASQSGNSLHVSKLISDKIKQNISNIDMPIISIDEFSLMNFSKDSKNNLIIFVCSTYGQGDFPFHAQHFYNILVSDVLPKDFLKNFNFAIFGMGDSSYEKYNFASLKLYNALKSLGGHMIIERGMGNIQDKNGYYTALYPWIDQMVKYFT</sequence>
<accession>A0A0R0LYL1</accession>
<dbReference type="GO" id="GO:0050660">
    <property type="term" value="F:flavin adenine dinucleotide binding"/>
    <property type="evidence" value="ECO:0007669"/>
    <property type="project" value="TreeGrafter"/>
</dbReference>
<comment type="caution">
    <text evidence="3">The sequence shown here is derived from an EMBL/GenBank/DDBJ whole genome shotgun (WGS) entry which is preliminary data.</text>
</comment>
<dbReference type="PANTHER" id="PTHR19384:SF10">
    <property type="entry name" value="NADPH-DEPENDENT DIFLAVIN OXIDOREDUCTASE 1"/>
    <property type="match status" value="1"/>
</dbReference>
<dbReference type="EMBL" id="LGUB01001536">
    <property type="protein sequence ID" value="KRH91777.1"/>
    <property type="molecule type" value="Genomic_DNA"/>
</dbReference>
<gene>
    <name evidence="3" type="ORF">M153_261900001</name>
</gene>
<name>A0A0R0LYL1_9MICR</name>
<dbReference type="VEuPathDB" id="MicrosporidiaDB:M153_261900001"/>
<organism evidence="3 4">
    <name type="scientific">Pseudoloma neurophilia</name>
    <dbReference type="NCBI Taxonomy" id="146866"/>
    <lineage>
        <taxon>Eukaryota</taxon>
        <taxon>Fungi</taxon>
        <taxon>Fungi incertae sedis</taxon>
        <taxon>Microsporidia</taxon>
        <taxon>Pseudoloma</taxon>
    </lineage>
</organism>
<dbReference type="GO" id="GO:0005829">
    <property type="term" value="C:cytosol"/>
    <property type="evidence" value="ECO:0007669"/>
    <property type="project" value="TreeGrafter"/>
</dbReference>
<dbReference type="AlphaFoldDB" id="A0A0R0LYL1"/>
<dbReference type="InterPro" id="IPR001094">
    <property type="entry name" value="Flavdoxin-like"/>
</dbReference>
<proteinExistence type="predicted"/>
<dbReference type="PROSITE" id="PS50902">
    <property type="entry name" value="FLAVODOXIN_LIKE"/>
    <property type="match status" value="1"/>
</dbReference>
<dbReference type="GO" id="GO:0010181">
    <property type="term" value="F:FMN binding"/>
    <property type="evidence" value="ECO:0007669"/>
    <property type="project" value="InterPro"/>
</dbReference>
<dbReference type="OrthoDB" id="1856718at2759"/>
<evidence type="ECO:0000313" key="3">
    <source>
        <dbReference type="EMBL" id="KRH91777.1"/>
    </source>
</evidence>
<dbReference type="GO" id="GO:0016491">
    <property type="term" value="F:oxidoreductase activity"/>
    <property type="evidence" value="ECO:0007669"/>
    <property type="project" value="TreeGrafter"/>
</dbReference>
<dbReference type="Pfam" id="PF00258">
    <property type="entry name" value="Flavodoxin_1"/>
    <property type="match status" value="1"/>
</dbReference>
<dbReference type="SUPFAM" id="SSF52218">
    <property type="entry name" value="Flavoproteins"/>
    <property type="match status" value="1"/>
</dbReference>
<evidence type="ECO:0000313" key="4">
    <source>
        <dbReference type="Proteomes" id="UP000051530"/>
    </source>
</evidence>
<feature type="domain" description="Flavodoxin-like" evidence="2">
    <location>
        <begin position="30"/>
        <end position="179"/>
    </location>
</feature>
<keyword evidence="4" id="KW-1185">Reference proteome</keyword>